<comment type="caution">
    <text evidence="1">The sequence shown here is derived from an EMBL/GenBank/DDBJ whole genome shotgun (WGS) entry which is preliminary data.</text>
</comment>
<protein>
    <submittedName>
        <fullName evidence="1">Uncharacterized protein</fullName>
    </submittedName>
</protein>
<organism evidence="1 2">
    <name type="scientific">Naganishia adeliensis</name>
    <dbReference type="NCBI Taxonomy" id="92952"/>
    <lineage>
        <taxon>Eukaryota</taxon>
        <taxon>Fungi</taxon>
        <taxon>Dikarya</taxon>
        <taxon>Basidiomycota</taxon>
        <taxon>Agaricomycotina</taxon>
        <taxon>Tremellomycetes</taxon>
        <taxon>Filobasidiales</taxon>
        <taxon>Filobasidiaceae</taxon>
        <taxon>Naganishia</taxon>
    </lineage>
</organism>
<gene>
    <name evidence="1" type="ORF">QFC20_004978</name>
</gene>
<keyword evidence="2" id="KW-1185">Reference proteome</keyword>
<reference evidence="1" key="1">
    <citation type="submission" date="2023-04" db="EMBL/GenBank/DDBJ databases">
        <title>Draft Genome sequencing of Naganishia species isolated from polar environments using Oxford Nanopore Technology.</title>
        <authorList>
            <person name="Leo P."/>
            <person name="Venkateswaran K."/>
        </authorList>
    </citation>
    <scope>NUCLEOTIDE SEQUENCE</scope>
    <source>
        <strain evidence="1">MNA-CCFEE 5262</strain>
    </source>
</reference>
<accession>A0ACC2VV49</accession>
<name>A0ACC2VV49_9TREE</name>
<evidence type="ECO:0000313" key="1">
    <source>
        <dbReference type="EMBL" id="KAJ9102705.1"/>
    </source>
</evidence>
<proteinExistence type="predicted"/>
<evidence type="ECO:0000313" key="2">
    <source>
        <dbReference type="Proteomes" id="UP001230649"/>
    </source>
</evidence>
<sequence>MRWNTITAVAMAAACLSFRQAVPFPNNDGHKPTYTALHPSATSTSDHSSNPSPTSSDVPSGPGRFIRRTDPEGVDACLQVNSPSFGTGTIGIGFRASSNVPPTLQRFDPDEGAVLPGFTKLRLVDDEGNVWCVDFGENPTDGSPVVITACDANAPDQNLLVGFQDRVIATASISEPPLSQCLDVIAGSQTTYLSPHGIYSFTDPYQASRIRDRLTIRTCLTFSLISYTRMFTVDDEASPEPAPTPGIGTAIWPGNYLRWASSEANGVEACLQVNRFSFATRTLGLGWCASSIDPPDYQRFYIQDAANLTLLRMVGVGTGNIFCLDLGSEATPGGPAFFNRSTGIITSALSPTPLAIDVEVDTQSQSLFIPPYGIYKPVRGFSIGDGREDEQRFESSGGLVGPPRQVRWPFAEGGTLRCLQVEAPGFSSRTLGLGPCADTEVPPDYQRFYFNLGPTIVQMRNASTNNETFCLDFGNSELFADITLETCDGSSGQQLSASREIRGGPTLEDQIIITSTANGFGLGIECARVRVDSLVPPPNPGLYPNSNTVNIGSCNFDPVTDVINKENVMFERL</sequence>
<dbReference type="EMBL" id="JASBWS010000063">
    <property type="protein sequence ID" value="KAJ9102705.1"/>
    <property type="molecule type" value="Genomic_DNA"/>
</dbReference>
<dbReference type="Proteomes" id="UP001230649">
    <property type="component" value="Unassembled WGS sequence"/>
</dbReference>